<dbReference type="RefSeq" id="WP_140400330.1">
    <property type="nucleotide sequence ID" value="NZ_JAKNHQ010000015.1"/>
</dbReference>
<reference evidence="1 2" key="1">
    <citation type="submission" date="2022-01" db="EMBL/GenBank/DDBJ databases">
        <title>Collection of gut derived symbiotic bacterial strains cultured from healthy donors.</title>
        <authorList>
            <person name="Lin H."/>
            <person name="Kohout C."/>
            <person name="Waligurski E."/>
            <person name="Pamer E.G."/>
        </authorList>
    </citation>
    <scope>NUCLEOTIDE SEQUENCE [LARGE SCALE GENOMIC DNA]</scope>
    <source>
        <strain evidence="1 2">DFI.7.58</strain>
    </source>
</reference>
<gene>
    <name evidence="1" type="ORF">L0P57_10650</name>
</gene>
<sequence length="108" mass="12291">MERKTKTRKTRARRVKKGYETLAFGGIEDAVRLLFCEDLKPEDLEGLDLYNVAEIRRPRGGGMEIKFFDRIKALQCLERMETEAGQPSLFEALEAGARALNKGEPDET</sequence>
<organism evidence="1 2">
    <name type="scientific">Anaeromassilibacillus senegalensis</name>
    <dbReference type="NCBI Taxonomy" id="1673717"/>
    <lineage>
        <taxon>Bacteria</taxon>
        <taxon>Bacillati</taxon>
        <taxon>Bacillota</taxon>
        <taxon>Clostridia</taxon>
        <taxon>Eubacteriales</taxon>
        <taxon>Acutalibacteraceae</taxon>
        <taxon>Anaeromassilibacillus</taxon>
    </lineage>
</organism>
<accession>A0ABS9MKP2</accession>
<evidence type="ECO:0000313" key="2">
    <source>
        <dbReference type="Proteomes" id="UP001298681"/>
    </source>
</evidence>
<evidence type="ECO:0008006" key="3">
    <source>
        <dbReference type="Google" id="ProtNLM"/>
    </source>
</evidence>
<comment type="caution">
    <text evidence="1">The sequence shown here is derived from an EMBL/GenBank/DDBJ whole genome shotgun (WGS) entry which is preliminary data.</text>
</comment>
<evidence type="ECO:0000313" key="1">
    <source>
        <dbReference type="EMBL" id="MCG4611385.1"/>
    </source>
</evidence>
<protein>
    <recommendedName>
        <fullName evidence="3">XRE family transcriptional regulator</fullName>
    </recommendedName>
</protein>
<name>A0ABS9MKP2_9FIRM</name>
<proteinExistence type="predicted"/>
<keyword evidence="2" id="KW-1185">Reference proteome</keyword>
<dbReference type="Proteomes" id="UP001298681">
    <property type="component" value="Unassembled WGS sequence"/>
</dbReference>
<dbReference type="EMBL" id="JAKNHQ010000015">
    <property type="protein sequence ID" value="MCG4611385.1"/>
    <property type="molecule type" value="Genomic_DNA"/>
</dbReference>